<protein>
    <recommendedName>
        <fullName evidence="7">LppX_LprAFG lipoprotein</fullName>
    </recommendedName>
</protein>
<dbReference type="Gene3D" id="2.50.20.20">
    <property type="match status" value="1"/>
</dbReference>
<evidence type="ECO:0000313" key="6">
    <source>
        <dbReference type="Proteomes" id="UP000287171"/>
    </source>
</evidence>
<dbReference type="Pfam" id="PF07161">
    <property type="entry name" value="LppX_LprAFG"/>
    <property type="match status" value="1"/>
</dbReference>
<evidence type="ECO:0000256" key="1">
    <source>
        <dbReference type="ARBA" id="ARBA00004196"/>
    </source>
</evidence>
<proteinExistence type="inferred from homology"/>
<reference evidence="6" key="1">
    <citation type="submission" date="2018-12" db="EMBL/GenBank/DDBJ databases">
        <title>Tengunoibacter tsumagoiensis gen. nov., sp. nov., Dictyobacter kobayashii sp. nov., D. alpinus sp. nov., and D. joshuensis sp. nov. and description of Dictyobacteraceae fam. nov. within the order Ktedonobacterales isolated from Tengu-no-mugimeshi.</title>
        <authorList>
            <person name="Wang C.M."/>
            <person name="Zheng Y."/>
            <person name="Sakai Y."/>
            <person name="Toyoda A."/>
            <person name="Minakuchi Y."/>
            <person name="Abe K."/>
            <person name="Yokota A."/>
            <person name="Yabe S."/>
        </authorList>
    </citation>
    <scope>NUCLEOTIDE SEQUENCE [LARGE SCALE GENOMIC DNA]</scope>
    <source>
        <strain evidence="6">Uno16</strain>
    </source>
</reference>
<keyword evidence="3" id="KW-0472">Membrane</keyword>
<sequence length="309" mass="33835">MKKVSGIMMLLGVWILAVFFSGCSTDLGASNNGKQTQPSTPRSSYTLQQVVQKSSDAMKNLKSAHIELASESNNQLSSGKSVSTIKGSGDQMQPDQQQLSLTLNSFEQTIPITEIIKGDKVYIQNPEKKWFVTSTKTYTSMGANPFAGVTFDPQDLLLALSHITIQDHDLEAVNGQNMRHITATLDKEALKQILTGSSQLQQIQGQQYILALLNSANNFQSSIDIWIDETNFYIHRGQLKIHLQTGTNTSTPTNTDTTPPIPGTNATITAMDLNTTLDWSKFNEPVTITTPADATPVDNPETIFNTARP</sequence>
<dbReference type="GO" id="GO:0030313">
    <property type="term" value="C:cell envelope"/>
    <property type="evidence" value="ECO:0007669"/>
    <property type="project" value="UniProtKB-SubCell"/>
</dbReference>
<dbReference type="InterPro" id="IPR009830">
    <property type="entry name" value="LppX/LprAFG"/>
</dbReference>
<evidence type="ECO:0008006" key="7">
    <source>
        <dbReference type="Google" id="ProtNLM"/>
    </source>
</evidence>
<gene>
    <name evidence="5" type="ORF">KDA_65710</name>
</gene>
<dbReference type="PROSITE" id="PS51257">
    <property type="entry name" value="PROKAR_LIPOPROTEIN"/>
    <property type="match status" value="1"/>
</dbReference>
<dbReference type="RefSeq" id="WP_161982584.1">
    <property type="nucleotide sequence ID" value="NZ_BIFT01000002.1"/>
</dbReference>
<evidence type="ECO:0000313" key="5">
    <source>
        <dbReference type="EMBL" id="GCE31087.1"/>
    </source>
</evidence>
<dbReference type="SUPFAM" id="SSF89392">
    <property type="entry name" value="Prokaryotic lipoproteins and lipoprotein localization factors"/>
    <property type="match status" value="1"/>
</dbReference>
<keyword evidence="6" id="KW-1185">Reference proteome</keyword>
<comment type="similarity">
    <text evidence="2">Belongs to the LppX/LprAFG lipoprotein family.</text>
</comment>
<dbReference type="EMBL" id="BIFT01000002">
    <property type="protein sequence ID" value="GCE31087.1"/>
    <property type="molecule type" value="Genomic_DNA"/>
</dbReference>
<feature type="region of interest" description="Disordered" evidence="4">
    <location>
        <begin position="290"/>
        <end position="309"/>
    </location>
</feature>
<evidence type="ECO:0000256" key="4">
    <source>
        <dbReference type="SAM" id="MobiDB-lite"/>
    </source>
</evidence>
<feature type="region of interest" description="Disordered" evidence="4">
    <location>
        <begin position="71"/>
        <end position="94"/>
    </location>
</feature>
<dbReference type="Proteomes" id="UP000287171">
    <property type="component" value="Unassembled WGS sequence"/>
</dbReference>
<comment type="subcellular location">
    <subcellularLocation>
        <location evidence="1">Cell envelope</location>
    </subcellularLocation>
</comment>
<dbReference type="InterPro" id="IPR029046">
    <property type="entry name" value="LolA/LolB/LppX"/>
</dbReference>
<name>A0A402BIK6_9CHLR</name>
<dbReference type="AlphaFoldDB" id="A0A402BIK6"/>
<evidence type="ECO:0000256" key="2">
    <source>
        <dbReference type="ARBA" id="ARBA00009194"/>
    </source>
</evidence>
<evidence type="ECO:0000256" key="3">
    <source>
        <dbReference type="ARBA" id="ARBA00022475"/>
    </source>
</evidence>
<comment type="caution">
    <text evidence="5">The sequence shown here is derived from an EMBL/GenBank/DDBJ whole genome shotgun (WGS) entry which is preliminary data.</text>
</comment>
<organism evidence="5 6">
    <name type="scientific">Dictyobacter alpinus</name>
    <dbReference type="NCBI Taxonomy" id="2014873"/>
    <lineage>
        <taxon>Bacteria</taxon>
        <taxon>Bacillati</taxon>
        <taxon>Chloroflexota</taxon>
        <taxon>Ktedonobacteria</taxon>
        <taxon>Ktedonobacterales</taxon>
        <taxon>Dictyobacteraceae</taxon>
        <taxon>Dictyobacter</taxon>
    </lineage>
</organism>
<accession>A0A402BIK6</accession>
<keyword evidence="3" id="KW-1003">Cell membrane</keyword>